<dbReference type="EMBL" id="SMCQ01000007">
    <property type="protein sequence ID" value="TCW00544.1"/>
    <property type="molecule type" value="Genomic_DNA"/>
</dbReference>
<protein>
    <submittedName>
        <fullName evidence="1">Uncharacterized protein</fullName>
    </submittedName>
</protein>
<dbReference type="AlphaFoldDB" id="A0A4R3Z8E6"/>
<comment type="caution">
    <text evidence="1">The sequence shown here is derived from an EMBL/GenBank/DDBJ whole genome shotgun (WGS) entry which is preliminary data.</text>
</comment>
<dbReference type="GeneID" id="98915127"/>
<sequence length="252" mass="29000">MKYKGIIGCLCLLMLVGCGTTKKEEPTQGQKGLYVGLDGKQTYSEAVKYFNSRVNYYFSEATDETSDTYNEYYKGQDHISLVSKALYKDADVTTLNYSIADGKDFHTLFMVDSQTYAYDVAHDYNETIDAMYPDLTKDENSELLSAERKDQNGQIELTLKVKRNQQYQENDSSEIVYFVSQLKISKDGYIVEDKVTYYTDDKFEEVAYEGLTTTYKDFNKKKSDDLQKEIDLMKSCDGMNDDEVKTELHLES</sequence>
<evidence type="ECO:0000313" key="1">
    <source>
        <dbReference type="EMBL" id="TCW00544.1"/>
    </source>
</evidence>
<accession>A0A4R3Z8E6</accession>
<dbReference type="RefSeq" id="WP_132226334.1">
    <property type="nucleotide sequence ID" value="NZ_JANKBF010000010.1"/>
</dbReference>
<proteinExistence type="predicted"/>
<organism evidence="1 2">
    <name type="scientific">Longibaculum muris</name>
    <dbReference type="NCBI Taxonomy" id="1796628"/>
    <lineage>
        <taxon>Bacteria</taxon>
        <taxon>Bacillati</taxon>
        <taxon>Bacillota</taxon>
        <taxon>Erysipelotrichia</taxon>
        <taxon>Erysipelotrichales</taxon>
        <taxon>Coprobacillaceae</taxon>
        <taxon>Longibaculum</taxon>
    </lineage>
</organism>
<dbReference type="PROSITE" id="PS51257">
    <property type="entry name" value="PROKAR_LIPOPROTEIN"/>
    <property type="match status" value="1"/>
</dbReference>
<reference evidence="1 2" key="1">
    <citation type="submission" date="2019-03" db="EMBL/GenBank/DDBJ databases">
        <title>Genomic Encyclopedia of Type Strains, Phase IV (KMG-IV): sequencing the most valuable type-strain genomes for metagenomic binning, comparative biology and taxonomic classification.</title>
        <authorList>
            <person name="Goeker M."/>
        </authorList>
    </citation>
    <scope>NUCLEOTIDE SEQUENCE [LARGE SCALE GENOMIC DNA]</scope>
    <source>
        <strain evidence="1 2">DSM 29487</strain>
    </source>
</reference>
<gene>
    <name evidence="1" type="ORF">EDD60_10733</name>
</gene>
<evidence type="ECO:0000313" key="2">
    <source>
        <dbReference type="Proteomes" id="UP000295515"/>
    </source>
</evidence>
<dbReference type="Proteomes" id="UP000295515">
    <property type="component" value="Unassembled WGS sequence"/>
</dbReference>
<name>A0A4R3Z8E6_9FIRM</name>
<keyword evidence="2" id="KW-1185">Reference proteome</keyword>